<dbReference type="Pfam" id="PF07508">
    <property type="entry name" value="Recombinase"/>
    <property type="match status" value="1"/>
</dbReference>
<dbReference type="InterPro" id="IPR038109">
    <property type="entry name" value="DNA_bind_recomb_sf"/>
</dbReference>
<dbReference type="Proteomes" id="UP000464314">
    <property type="component" value="Chromosome"/>
</dbReference>
<dbReference type="PANTHER" id="PTHR30461">
    <property type="entry name" value="DNA-INVERTASE FROM LAMBDOID PROPHAGE"/>
    <property type="match status" value="1"/>
</dbReference>
<dbReference type="Gene3D" id="3.90.1750.20">
    <property type="entry name" value="Putative Large Serine Recombinase, Chain B, Domain 2"/>
    <property type="match status" value="1"/>
</dbReference>
<keyword evidence="1" id="KW-0175">Coiled coil</keyword>
<dbReference type="PROSITE" id="PS51737">
    <property type="entry name" value="RECOMBINASE_DNA_BIND"/>
    <property type="match status" value="1"/>
</dbReference>
<dbReference type="KEGG" id="anr:Ana3638_23815"/>
<evidence type="ECO:0000256" key="1">
    <source>
        <dbReference type="SAM" id="Coils"/>
    </source>
</evidence>
<keyword evidence="5" id="KW-1185">Reference proteome</keyword>
<proteinExistence type="predicted"/>
<sequence>MKRITKIEANEKLQMTNKKLRVAAYARVSTDSREQLASLEAQKNHYEVYIKNNPDWEYIGLYYDEGLSGTNMAKRDGLLRMISDCEKGLIDFIIIKSISRFARNTTECLEAVRKLIKLKVFIYFEKEGINTGEMESELLLTIFSSLAESESVSISENETWAIQKRFQNGTFKIGYPPYGYKNVNGKMVIDEAEAEIVRFVFAECLSGKGCYMIAKALREKKVPTKKGGKWSSSGVKEILKNEKYKGDVLLQKTFTDSQFNRHYNRGEKPQYYVKDHHEAIISDGDYEAAQLIIDQRSKEKNIVTEDDKYLSRYPFSGKVICAECGATWKRRTHTSSKDKYYTYTCKTHLKDKSKCGQLFIRETDFEVAFINMMNKLIFSKKVLLQPLLNSLKSINQVSAFARINELEAALEQNFDQRQALTNLLSKQYIEPALYAKQNSELLAEAEELRKEKETLYRSVNGELENAEAVNRLLKHINDSIGFAEFDAEAFEAHVDHIVVYSRSEIGFMLKCGLNLKERL</sequence>
<dbReference type="SUPFAM" id="SSF53041">
    <property type="entry name" value="Resolvase-like"/>
    <property type="match status" value="1"/>
</dbReference>
<dbReference type="InterPro" id="IPR036162">
    <property type="entry name" value="Resolvase-like_N_sf"/>
</dbReference>
<dbReference type="InterPro" id="IPR025827">
    <property type="entry name" value="Zn_ribbon_recom_dom"/>
</dbReference>
<dbReference type="InterPro" id="IPR050639">
    <property type="entry name" value="SSR_resolvase"/>
</dbReference>
<dbReference type="FunFam" id="3.90.1750.20:FF:000007">
    <property type="entry name" value="Site-specific recombinase"/>
    <property type="match status" value="1"/>
</dbReference>
<reference evidence="4 5" key="1">
    <citation type="submission" date="2020-01" db="EMBL/GenBank/DDBJ databases">
        <title>Genome analysis of Anaerocolumna sp. CBA3638.</title>
        <authorList>
            <person name="Kim J."/>
            <person name="Roh S.W."/>
        </authorList>
    </citation>
    <scope>NUCLEOTIDE SEQUENCE [LARGE SCALE GENOMIC DNA]</scope>
    <source>
        <strain evidence="4 5">CBA3638</strain>
    </source>
</reference>
<organism evidence="4 5">
    <name type="scientific">Anaerocolumna sedimenticola</name>
    <dbReference type="NCBI Taxonomy" id="2696063"/>
    <lineage>
        <taxon>Bacteria</taxon>
        <taxon>Bacillati</taxon>
        <taxon>Bacillota</taxon>
        <taxon>Clostridia</taxon>
        <taxon>Lachnospirales</taxon>
        <taxon>Lachnospiraceae</taxon>
        <taxon>Anaerocolumna</taxon>
    </lineage>
</organism>
<dbReference type="SMART" id="SM00857">
    <property type="entry name" value="Resolvase"/>
    <property type="match status" value="1"/>
</dbReference>
<feature type="domain" description="Recombinase" evidence="3">
    <location>
        <begin position="177"/>
        <end position="299"/>
    </location>
</feature>
<feature type="coiled-coil region" evidence="1">
    <location>
        <begin position="403"/>
        <end position="469"/>
    </location>
</feature>
<gene>
    <name evidence="4" type="ORF">Ana3638_23815</name>
</gene>
<dbReference type="Pfam" id="PF00239">
    <property type="entry name" value="Resolvase"/>
    <property type="match status" value="1"/>
</dbReference>
<dbReference type="PROSITE" id="PS51736">
    <property type="entry name" value="RECOMBINASES_3"/>
    <property type="match status" value="1"/>
</dbReference>
<dbReference type="AlphaFoldDB" id="A0A6P1TST4"/>
<dbReference type="CDD" id="cd00338">
    <property type="entry name" value="Ser_Recombinase"/>
    <property type="match status" value="1"/>
</dbReference>
<dbReference type="EMBL" id="CP048000">
    <property type="protein sequence ID" value="QHQ63427.1"/>
    <property type="molecule type" value="Genomic_DNA"/>
</dbReference>
<protein>
    <submittedName>
        <fullName evidence="4">Recombinase family protein</fullName>
    </submittedName>
</protein>
<evidence type="ECO:0000313" key="5">
    <source>
        <dbReference type="Proteomes" id="UP000464314"/>
    </source>
</evidence>
<evidence type="ECO:0000313" key="4">
    <source>
        <dbReference type="EMBL" id="QHQ63427.1"/>
    </source>
</evidence>
<dbReference type="Pfam" id="PF13408">
    <property type="entry name" value="Zn_ribbon_recom"/>
    <property type="match status" value="1"/>
</dbReference>
<dbReference type="GO" id="GO:0000150">
    <property type="term" value="F:DNA strand exchange activity"/>
    <property type="evidence" value="ECO:0007669"/>
    <property type="project" value="InterPro"/>
</dbReference>
<accession>A0A6P1TST4</accession>
<evidence type="ECO:0000259" key="3">
    <source>
        <dbReference type="PROSITE" id="PS51737"/>
    </source>
</evidence>
<dbReference type="PANTHER" id="PTHR30461:SF23">
    <property type="entry name" value="DNA RECOMBINASE-RELATED"/>
    <property type="match status" value="1"/>
</dbReference>
<dbReference type="InterPro" id="IPR006119">
    <property type="entry name" value="Resolv_N"/>
</dbReference>
<dbReference type="InterPro" id="IPR011109">
    <property type="entry name" value="DNA_bind_recombinase_dom"/>
</dbReference>
<dbReference type="RefSeq" id="WP_161840247.1">
    <property type="nucleotide sequence ID" value="NZ_CP048000.1"/>
</dbReference>
<feature type="domain" description="Resolvase/invertase-type recombinase catalytic" evidence="2">
    <location>
        <begin position="21"/>
        <end position="169"/>
    </location>
</feature>
<dbReference type="GO" id="GO:0003677">
    <property type="term" value="F:DNA binding"/>
    <property type="evidence" value="ECO:0007669"/>
    <property type="project" value="InterPro"/>
</dbReference>
<name>A0A6P1TST4_9FIRM</name>
<dbReference type="Gene3D" id="3.40.50.1390">
    <property type="entry name" value="Resolvase, N-terminal catalytic domain"/>
    <property type="match status" value="1"/>
</dbReference>
<evidence type="ECO:0000259" key="2">
    <source>
        <dbReference type="PROSITE" id="PS51736"/>
    </source>
</evidence>